<evidence type="ECO:0000313" key="9">
    <source>
        <dbReference type="Proteomes" id="UP001334248"/>
    </source>
</evidence>
<feature type="region of interest" description="Disordered" evidence="6">
    <location>
        <begin position="431"/>
        <end position="465"/>
    </location>
</feature>
<dbReference type="InterPro" id="IPR036388">
    <property type="entry name" value="WH-like_DNA-bd_sf"/>
</dbReference>
<keyword evidence="3" id="KW-0238">DNA-binding</keyword>
<name>A0ABR0RBN5_9EURO</name>
<dbReference type="InterPro" id="IPR000232">
    <property type="entry name" value="HSF_DNA-bd"/>
</dbReference>
<evidence type="ECO:0000256" key="5">
    <source>
        <dbReference type="RuleBase" id="RU004020"/>
    </source>
</evidence>
<dbReference type="Gene3D" id="1.10.10.10">
    <property type="entry name" value="Winged helix-like DNA-binding domain superfamily/Winged helix DNA-binding domain"/>
    <property type="match status" value="1"/>
</dbReference>
<feature type="compositionally biased region" description="Polar residues" evidence="6">
    <location>
        <begin position="13"/>
        <end position="56"/>
    </location>
</feature>
<reference evidence="8 9" key="1">
    <citation type="journal article" date="2023" name="Res Sq">
        <title>Genomic and morphological characterization of Knufia obscura isolated from the Mars 2020 spacecraft assembly facility.</title>
        <authorList>
            <person name="Chander A.M."/>
            <person name="Teixeira M.M."/>
            <person name="Singh N.K."/>
            <person name="Williams M.P."/>
            <person name="Parker C.W."/>
            <person name="Leo P."/>
            <person name="Stajich J.E."/>
            <person name="Torok T."/>
            <person name="Tighe S."/>
            <person name="Mason C.E."/>
            <person name="Venkateswaran K."/>
        </authorList>
    </citation>
    <scope>NUCLEOTIDE SEQUENCE [LARGE SCALE GENOMIC DNA]</scope>
    <source>
        <strain evidence="8 9">CCFEE 5817</strain>
    </source>
</reference>
<evidence type="ECO:0000256" key="4">
    <source>
        <dbReference type="ARBA" id="ARBA00023242"/>
    </source>
</evidence>
<dbReference type="InterPro" id="IPR036390">
    <property type="entry name" value="WH_DNA-bd_sf"/>
</dbReference>
<evidence type="ECO:0000256" key="1">
    <source>
        <dbReference type="ARBA" id="ARBA00004123"/>
    </source>
</evidence>
<evidence type="ECO:0000256" key="2">
    <source>
        <dbReference type="ARBA" id="ARBA00006403"/>
    </source>
</evidence>
<protein>
    <submittedName>
        <fullName evidence="8">Heat shock transcription factor</fullName>
    </submittedName>
</protein>
<dbReference type="PRINTS" id="PR00056">
    <property type="entry name" value="HSFDOMAIN"/>
</dbReference>
<organism evidence="8 9">
    <name type="scientific">Knufia obscura</name>
    <dbReference type="NCBI Taxonomy" id="1635080"/>
    <lineage>
        <taxon>Eukaryota</taxon>
        <taxon>Fungi</taxon>
        <taxon>Dikarya</taxon>
        <taxon>Ascomycota</taxon>
        <taxon>Pezizomycotina</taxon>
        <taxon>Eurotiomycetes</taxon>
        <taxon>Chaetothyriomycetidae</taxon>
        <taxon>Chaetothyriales</taxon>
        <taxon>Trichomeriaceae</taxon>
        <taxon>Knufia</taxon>
    </lineage>
</organism>
<comment type="subcellular location">
    <subcellularLocation>
        <location evidence="1">Nucleus</location>
    </subcellularLocation>
</comment>
<evidence type="ECO:0000313" key="8">
    <source>
        <dbReference type="EMBL" id="KAK5938042.1"/>
    </source>
</evidence>
<evidence type="ECO:0000259" key="7">
    <source>
        <dbReference type="SMART" id="SM00415"/>
    </source>
</evidence>
<evidence type="ECO:0000256" key="6">
    <source>
        <dbReference type="SAM" id="MobiDB-lite"/>
    </source>
</evidence>
<feature type="compositionally biased region" description="Low complexity" evidence="6">
    <location>
        <begin position="105"/>
        <end position="114"/>
    </location>
</feature>
<dbReference type="Proteomes" id="UP001334248">
    <property type="component" value="Unassembled WGS sequence"/>
</dbReference>
<feature type="domain" description="HSF-type DNA-binding" evidence="7">
    <location>
        <begin position="144"/>
        <end position="251"/>
    </location>
</feature>
<dbReference type="SMART" id="SM00415">
    <property type="entry name" value="HSF"/>
    <property type="match status" value="1"/>
</dbReference>
<feature type="region of interest" description="Disordered" evidence="6">
    <location>
        <begin position="713"/>
        <end position="733"/>
    </location>
</feature>
<feature type="region of interest" description="Disordered" evidence="6">
    <location>
        <begin position="252"/>
        <end position="306"/>
    </location>
</feature>
<feature type="compositionally biased region" description="Polar residues" evidence="6">
    <location>
        <begin position="500"/>
        <end position="510"/>
    </location>
</feature>
<feature type="compositionally biased region" description="Low complexity" evidence="6">
    <location>
        <begin position="434"/>
        <end position="447"/>
    </location>
</feature>
<accession>A0ABR0RBN5</accession>
<feature type="compositionally biased region" description="Polar residues" evidence="6">
    <location>
        <begin position="88"/>
        <end position="104"/>
    </location>
</feature>
<keyword evidence="9" id="KW-1185">Reference proteome</keyword>
<dbReference type="RefSeq" id="XP_064726132.1">
    <property type="nucleotide sequence ID" value="XM_064878024.1"/>
</dbReference>
<dbReference type="PANTHER" id="PTHR10015">
    <property type="entry name" value="HEAT SHOCK TRANSCRIPTION FACTOR"/>
    <property type="match status" value="1"/>
</dbReference>
<feature type="region of interest" description="Disordered" evidence="6">
    <location>
        <begin position="1"/>
        <end position="70"/>
    </location>
</feature>
<keyword evidence="4" id="KW-0539">Nucleus</keyword>
<keyword evidence="8" id="KW-0346">Stress response</keyword>
<comment type="similarity">
    <text evidence="2 5">Belongs to the HSF family.</text>
</comment>
<evidence type="ECO:0000256" key="3">
    <source>
        <dbReference type="ARBA" id="ARBA00023125"/>
    </source>
</evidence>
<dbReference type="EMBL" id="JAVHJV010000014">
    <property type="protein sequence ID" value="KAK5938042.1"/>
    <property type="molecule type" value="Genomic_DNA"/>
</dbReference>
<sequence>MSRKRPAPGTSPVGYSSTTQPMQSTYQNGAQNLNDDQFFNWGATGQNPSTYPNQPMYNMPAPAFPPQQITQPSNQLTRRHLNQVVPRPQQQDNQWPVEQAATSVQQQQQQQQQQEPPTTWSDDIDELVAKAQVAKREAQSKRKQIPPFVMKLHSFLENPKNTDLIRWADDGKSFVVLNEDEFANKLIPELFKHNNYASFVRQLNMYGFHKKVGLSDNSMRASERKAKSPSEYFNPFFRRGYPDLLWLIQKPKNQAATTKTKPRGKSEEREDDEEYPEEASSVDQSRPRPQLALPPTSGNNTALSQEQFASVTRELSLIRRQQSQITQMLGQLKREHDALVDQANDYQNKHSRHEHSINAILTFLATLYNRSLQNHEGAADIAKIFANTLNQDKNGSGVVDDHFVFDMPEGTPVEQSHQPYKRQRLMITDGTEGRASTMSPSTSAASPIPRPSRRSSRMARSPQSAHVEEIFDPDVNQPAQNYQPSTGQQHQDMMSLIHSTNARNSGNNTPVPDFSHVLNDLESQGGTTPISAAQRESMLRMFNDQSKGSRPGTSSSNALVSPVRTNSQMHFDNKLQSTQQDLDKLAQLQAAQDDSVKNLANILQPLSPSGSIPGLGDGQDVQPPPLNIDDFLNPTDYFADYNAEGTNNGNLDFSNLNNLNNNAYNSNGNAAGFDFADDDPLFGDVDDNKSVDNNFLNVGTYDGHNDATGRIESVSGSEATTPKISGSDAGDWDGHVQKKRRRLEVTHKGEYDVHELRIEGVAMNQGQPYGNTVIEKQARHSNDRETSAANTLDSKTTMFEAPKHDSSGLLDYLLTFIHSSHVFAGFVPDIELKEGVDTILSQFKARIFDTCWVTFDTQVQKSATTIACTYYQHNTESPPLTQAQCRPPTSSVAIYIASETCFRSKIKNSQGEPCCKEPLTSLFTATMVHICLNGDIVHGHESCMVDWLEKSIRCSNCMMKFDTDKHQARWDAEEAEVKALEQARKDAEDDNTPISLPSLKEKRVKELEAKVAQHGKVTPGDSKVVLPYNIQWDTWQVVKDRNRVVAVADLGKGHCDPLQYFGENSRRTDRFY</sequence>
<gene>
    <name evidence="8" type="primary">CTA8</name>
    <name evidence="8" type="ORF">PMZ80_009631</name>
</gene>
<feature type="compositionally biased region" description="Polar residues" evidence="6">
    <location>
        <begin position="296"/>
        <end position="306"/>
    </location>
</feature>
<dbReference type="Pfam" id="PF00447">
    <property type="entry name" value="HSF_DNA-bind"/>
    <property type="match status" value="1"/>
</dbReference>
<dbReference type="GeneID" id="90003080"/>
<comment type="caution">
    <text evidence="8">The sequence shown here is derived from an EMBL/GenBank/DDBJ whole genome shotgun (WGS) entry which is preliminary data.</text>
</comment>
<dbReference type="SUPFAM" id="SSF46785">
    <property type="entry name" value="Winged helix' DNA-binding domain"/>
    <property type="match status" value="1"/>
</dbReference>
<proteinExistence type="inferred from homology"/>
<feature type="compositionally biased region" description="Polar residues" evidence="6">
    <location>
        <begin position="714"/>
        <end position="724"/>
    </location>
</feature>
<dbReference type="PANTHER" id="PTHR10015:SF427">
    <property type="entry name" value="HEAT SHOCK FACTOR PROTEIN"/>
    <property type="match status" value="1"/>
</dbReference>
<feature type="region of interest" description="Disordered" evidence="6">
    <location>
        <begin position="500"/>
        <end position="528"/>
    </location>
</feature>
<feature type="region of interest" description="Disordered" evidence="6">
    <location>
        <begin position="86"/>
        <end position="121"/>
    </location>
</feature>